<accession>A0A699HWP0</accession>
<feature type="region of interest" description="Disordered" evidence="1">
    <location>
        <begin position="537"/>
        <end position="606"/>
    </location>
</feature>
<name>A0A699HWP0_TANCI</name>
<feature type="compositionally biased region" description="Basic and acidic residues" evidence="1">
    <location>
        <begin position="575"/>
        <end position="592"/>
    </location>
</feature>
<sequence>MQKFTWSSPSIRCCSSFSMKLKELIVGGRNTVLSMTLNGRLPYVTDRPTIIFEADVTHPQPKEDSSPSISVVVALIDWPQVVVSDKQSCHPSCFLAMNHKGSVLSCYESQRFGLSFFLFDLLSSLASATSCSSIAVSVSAQLHRQEIINDLYTTSTDPKVGLIHGGLIRDGVRERQFNEVLLNEMDKIRKKRNHTRFFPVRHCDRAITDRSGNILLGTVLDCHPFEFDFYLYNHAGIQINSLQYIVFIYLFSGMSRPTHYHVLYDENKFTADGLQMLTNSLCYTIFQLLGMLGAPDMSPLTMWHNEYNKDPLASKDFEMNLRNHESRRSSEFNLSVGQWNMIDMVTIALEVMSKTKSRDIIKFLSGGEKREGDTKLSLQKDGKRLREDVSSSRPIEVLPSSVLEWLQYFDSKFSILKIDRQNLTLKYGAVSRAIKGNELEFKNVMSEVLQESNRGICSHGKTNGVFLCAKSLTNSLDTRNHLKIRTTFSLGQPGRPHLCINKLAPSVGPSTRGYSEEERVYGDRPVFDRLGNRRQSVFDRLSEAPPNTTRSRPRKINPKDSLRGRSHTRTLGAPRNDRNRGVRDFHSTKESYGDSSAYSRRSKNDT</sequence>
<dbReference type="InterPro" id="IPR003165">
    <property type="entry name" value="Piwi"/>
</dbReference>
<evidence type="ECO:0000259" key="2">
    <source>
        <dbReference type="SMART" id="SM00950"/>
    </source>
</evidence>
<proteinExistence type="predicted"/>
<organism evidence="3">
    <name type="scientific">Tanacetum cinerariifolium</name>
    <name type="common">Dalmatian daisy</name>
    <name type="synonym">Chrysanthemum cinerariifolium</name>
    <dbReference type="NCBI Taxonomy" id="118510"/>
    <lineage>
        <taxon>Eukaryota</taxon>
        <taxon>Viridiplantae</taxon>
        <taxon>Streptophyta</taxon>
        <taxon>Embryophyta</taxon>
        <taxon>Tracheophyta</taxon>
        <taxon>Spermatophyta</taxon>
        <taxon>Magnoliopsida</taxon>
        <taxon>eudicotyledons</taxon>
        <taxon>Gunneridae</taxon>
        <taxon>Pentapetalae</taxon>
        <taxon>asterids</taxon>
        <taxon>campanulids</taxon>
        <taxon>Asterales</taxon>
        <taxon>Asteraceae</taxon>
        <taxon>Asteroideae</taxon>
        <taxon>Anthemideae</taxon>
        <taxon>Anthemidinae</taxon>
        <taxon>Tanacetum</taxon>
    </lineage>
</organism>
<feature type="domain" description="Piwi" evidence="2">
    <location>
        <begin position="10"/>
        <end position="294"/>
    </location>
</feature>
<gene>
    <name evidence="3" type="ORF">Tci_452207</name>
</gene>
<comment type="caution">
    <text evidence="3">The sequence shown here is derived from an EMBL/GenBank/DDBJ whole genome shotgun (WGS) entry which is preliminary data.</text>
</comment>
<dbReference type="InterPro" id="IPR036397">
    <property type="entry name" value="RNaseH_sf"/>
</dbReference>
<dbReference type="SMART" id="SM00950">
    <property type="entry name" value="Piwi"/>
    <property type="match status" value="1"/>
</dbReference>
<dbReference type="Gene3D" id="3.30.420.10">
    <property type="entry name" value="Ribonuclease H-like superfamily/Ribonuclease H"/>
    <property type="match status" value="2"/>
</dbReference>
<dbReference type="PANTHER" id="PTHR22891">
    <property type="entry name" value="EUKARYOTIC TRANSLATION INITIATION FACTOR 2C"/>
    <property type="match status" value="1"/>
</dbReference>
<dbReference type="InterPro" id="IPR012337">
    <property type="entry name" value="RNaseH-like_sf"/>
</dbReference>
<reference evidence="3" key="1">
    <citation type="journal article" date="2019" name="Sci. Rep.">
        <title>Draft genome of Tanacetum cinerariifolium, the natural source of mosquito coil.</title>
        <authorList>
            <person name="Yamashiro T."/>
            <person name="Shiraishi A."/>
            <person name="Satake H."/>
            <person name="Nakayama K."/>
        </authorList>
    </citation>
    <scope>NUCLEOTIDE SEQUENCE</scope>
</reference>
<dbReference type="Pfam" id="PF02171">
    <property type="entry name" value="Piwi"/>
    <property type="match status" value="1"/>
</dbReference>
<dbReference type="EMBL" id="BKCJ010211096">
    <property type="protein sequence ID" value="GEY80233.1"/>
    <property type="molecule type" value="Genomic_DNA"/>
</dbReference>
<dbReference type="AlphaFoldDB" id="A0A699HWP0"/>
<evidence type="ECO:0000313" key="3">
    <source>
        <dbReference type="EMBL" id="GEY80233.1"/>
    </source>
</evidence>
<dbReference type="SUPFAM" id="SSF53098">
    <property type="entry name" value="Ribonuclease H-like"/>
    <property type="match status" value="1"/>
</dbReference>
<dbReference type="GO" id="GO:0003676">
    <property type="term" value="F:nucleic acid binding"/>
    <property type="evidence" value="ECO:0007669"/>
    <property type="project" value="InterPro"/>
</dbReference>
<protein>
    <recommendedName>
        <fullName evidence="2">Piwi domain-containing protein</fullName>
    </recommendedName>
</protein>
<feature type="non-terminal residue" evidence="3">
    <location>
        <position position="606"/>
    </location>
</feature>
<evidence type="ECO:0000256" key="1">
    <source>
        <dbReference type="SAM" id="MobiDB-lite"/>
    </source>
</evidence>